<accession>A0ABN1K5V2</accession>
<dbReference type="PANTHER" id="PTHR10587">
    <property type="entry name" value="GLYCOSYL TRANSFERASE-RELATED"/>
    <property type="match status" value="1"/>
</dbReference>
<keyword evidence="5" id="KW-1185">Reference proteome</keyword>
<dbReference type="Gene3D" id="3.20.20.370">
    <property type="entry name" value="Glycoside hydrolase/deacetylase"/>
    <property type="match status" value="1"/>
</dbReference>
<organism evidence="4 5">
    <name type="scientific">Psychroflexus lacisalsi</name>
    <dbReference type="NCBI Taxonomy" id="503928"/>
    <lineage>
        <taxon>Bacteria</taxon>
        <taxon>Pseudomonadati</taxon>
        <taxon>Bacteroidota</taxon>
        <taxon>Flavobacteriia</taxon>
        <taxon>Flavobacteriales</taxon>
        <taxon>Flavobacteriaceae</taxon>
        <taxon>Psychroflexus</taxon>
    </lineage>
</organism>
<evidence type="ECO:0000313" key="4">
    <source>
        <dbReference type="EMBL" id="GAA0755672.1"/>
    </source>
</evidence>
<reference evidence="5" key="1">
    <citation type="journal article" date="2019" name="Int. J. Syst. Evol. Microbiol.">
        <title>The Global Catalogue of Microorganisms (GCM) 10K type strain sequencing project: providing services to taxonomists for standard genome sequencing and annotation.</title>
        <authorList>
            <consortium name="The Broad Institute Genomics Platform"/>
            <consortium name="The Broad Institute Genome Sequencing Center for Infectious Disease"/>
            <person name="Wu L."/>
            <person name="Ma J."/>
        </authorList>
    </citation>
    <scope>NUCLEOTIDE SEQUENCE [LARGE SCALE GENOMIC DNA]</scope>
    <source>
        <strain evidence="5">JCM 16231</strain>
    </source>
</reference>
<comment type="caution">
    <text evidence="4">The sequence shown here is derived from an EMBL/GenBank/DDBJ whole genome shotgun (WGS) entry which is preliminary data.</text>
</comment>
<proteinExistence type="predicted"/>
<dbReference type="InterPro" id="IPR011330">
    <property type="entry name" value="Glyco_hydro/deAcase_b/a-brl"/>
</dbReference>
<evidence type="ECO:0000313" key="5">
    <source>
        <dbReference type="Proteomes" id="UP001500185"/>
    </source>
</evidence>
<evidence type="ECO:0000256" key="1">
    <source>
        <dbReference type="ARBA" id="ARBA00022723"/>
    </source>
</evidence>
<name>A0ABN1K5V2_9FLAO</name>
<dbReference type="InterPro" id="IPR002509">
    <property type="entry name" value="NODB_dom"/>
</dbReference>
<dbReference type="Pfam" id="PF01522">
    <property type="entry name" value="Polysacc_deac_1"/>
    <property type="match status" value="1"/>
</dbReference>
<evidence type="ECO:0000256" key="2">
    <source>
        <dbReference type="ARBA" id="ARBA00022801"/>
    </source>
</evidence>
<dbReference type="InterPro" id="IPR050248">
    <property type="entry name" value="Polysacc_deacetylase_ArnD"/>
</dbReference>
<sequence>MFLTFDDGPIPGVTPWVLDTLKSNNAKATFFCIGDNIRKHPELFKRIVAEGHAIGNHTFHHISGWKTSNEKYLNDFKRCKEEIENHSSSTYLFRPPYGKCTSAQAKAILKDNQHIIMWDVLSKDYSGNISKEQCFDRVQSQAKPGSIIVFHDSLKAEGNMKYALEKTLKTFKEYNFKSIKL</sequence>
<feature type="domain" description="NodB homology" evidence="3">
    <location>
        <begin position="1"/>
        <end position="179"/>
    </location>
</feature>
<evidence type="ECO:0000259" key="3">
    <source>
        <dbReference type="PROSITE" id="PS51677"/>
    </source>
</evidence>
<keyword evidence="1" id="KW-0479">Metal-binding</keyword>
<dbReference type="Proteomes" id="UP001500185">
    <property type="component" value="Unassembled WGS sequence"/>
</dbReference>
<dbReference type="PROSITE" id="PS51677">
    <property type="entry name" value="NODB"/>
    <property type="match status" value="1"/>
</dbReference>
<keyword evidence="2" id="KW-0378">Hydrolase</keyword>
<dbReference type="SUPFAM" id="SSF88713">
    <property type="entry name" value="Glycoside hydrolase/deacetylase"/>
    <property type="match status" value="1"/>
</dbReference>
<dbReference type="EMBL" id="BAAAGG010000005">
    <property type="protein sequence ID" value="GAA0755672.1"/>
    <property type="molecule type" value="Genomic_DNA"/>
</dbReference>
<dbReference type="PANTHER" id="PTHR10587:SF133">
    <property type="entry name" value="CHITIN DEACETYLASE 1-RELATED"/>
    <property type="match status" value="1"/>
</dbReference>
<dbReference type="CDD" id="cd10959">
    <property type="entry name" value="CE4_NodB_like_3"/>
    <property type="match status" value="1"/>
</dbReference>
<protein>
    <submittedName>
        <fullName evidence="4">Polysaccharide deacetylase family protein</fullName>
    </submittedName>
</protein>
<gene>
    <name evidence="4" type="ORF">GCM10009433_10400</name>
</gene>